<sequence>RRTHYKISLARPVKDKDGTYRLPHHINPTTGEYK</sequence>
<protein>
    <recommendedName>
        <fullName evidence="4">Large ribosomal subunit protein bL32</fullName>
    </recommendedName>
    <alternativeName>
        <fullName evidence="5">50S ribosomal protein L32</fullName>
    </alternativeName>
</protein>
<gene>
    <name evidence="6" type="primary">rpmF</name>
    <name evidence="6" type="ORF">ENJ67_00100</name>
</gene>
<dbReference type="InterPro" id="IPR002677">
    <property type="entry name" value="Ribosomal_bL32"/>
</dbReference>
<accession>A0A7C3C9E9</accession>
<dbReference type="NCBIfam" id="TIGR01031">
    <property type="entry name" value="rpmF_bact"/>
    <property type="match status" value="1"/>
</dbReference>
<evidence type="ECO:0000256" key="1">
    <source>
        <dbReference type="ARBA" id="ARBA00008560"/>
    </source>
</evidence>
<evidence type="ECO:0000313" key="6">
    <source>
        <dbReference type="EMBL" id="HFB53105.1"/>
    </source>
</evidence>
<evidence type="ECO:0000256" key="2">
    <source>
        <dbReference type="ARBA" id="ARBA00022980"/>
    </source>
</evidence>
<proteinExistence type="inferred from homology"/>
<dbReference type="AlphaFoldDB" id="A0A7C3C9E9"/>
<organism evidence="6">
    <name type="scientific">Sulfurimonas autotrophica</name>
    <dbReference type="NCBI Taxonomy" id="202747"/>
    <lineage>
        <taxon>Bacteria</taxon>
        <taxon>Pseudomonadati</taxon>
        <taxon>Campylobacterota</taxon>
        <taxon>Epsilonproteobacteria</taxon>
        <taxon>Campylobacterales</taxon>
        <taxon>Sulfurimonadaceae</taxon>
        <taxon>Sulfurimonas</taxon>
    </lineage>
</organism>
<reference evidence="6" key="1">
    <citation type="journal article" date="2020" name="mSystems">
        <title>Genome- and Community-Level Interaction Insights into Carbon Utilization and Element Cycling Functions of Hydrothermarchaeota in Hydrothermal Sediment.</title>
        <authorList>
            <person name="Zhou Z."/>
            <person name="Liu Y."/>
            <person name="Xu W."/>
            <person name="Pan J."/>
            <person name="Luo Z.H."/>
            <person name="Li M."/>
        </authorList>
    </citation>
    <scope>NUCLEOTIDE SEQUENCE [LARGE SCALE GENOMIC DNA]</scope>
    <source>
        <strain evidence="6">HyVt-507</strain>
    </source>
</reference>
<dbReference type="GO" id="GO:0003735">
    <property type="term" value="F:structural constituent of ribosome"/>
    <property type="evidence" value="ECO:0007669"/>
    <property type="project" value="InterPro"/>
</dbReference>
<comment type="caution">
    <text evidence="6">The sequence shown here is derived from an EMBL/GenBank/DDBJ whole genome shotgun (WGS) entry which is preliminary data.</text>
</comment>
<comment type="similarity">
    <text evidence="1">Belongs to the bacterial ribosomal protein bL32 family.</text>
</comment>
<dbReference type="Proteomes" id="UP000886390">
    <property type="component" value="Unassembled WGS sequence"/>
</dbReference>
<evidence type="ECO:0000256" key="5">
    <source>
        <dbReference type="ARBA" id="ARBA00035491"/>
    </source>
</evidence>
<keyword evidence="2 6" id="KW-0689">Ribosomal protein</keyword>
<dbReference type="GO" id="GO:0006412">
    <property type="term" value="P:translation"/>
    <property type="evidence" value="ECO:0007669"/>
    <property type="project" value="InterPro"/>
</dbReference>
<name>A0A7C3C9E9_9BACT</name>
<evidence type="ECO:0000256" key="3">
    <source>
        <dbReference type="ARBA" id="ARBA00023274"/>
    </source>
</evidence>
<evidence type="ECO:0000256" key="4">
    <source>
        <dbReference type="ARBA" id="ARBA00035178"/>
    </source>
</evidence>
<dbReference type="GO" id="GO:0015934">
    <property type="term" value="C:large ribosomal subunit"/>
    <property type="evidence" value="ECO:0007669"/>
    <property type="project" value="InterPro"/>
</dbReference>
<keyword evidence="3" id="KW-0687">Ribonucleoprotein</keyword>
<dbReference type="EMBL" id="DRNH01000008">
    <property type="protein sequence ID" value="HFB53105.1"/>
    <property type="molecule type" value="Genomic_DNA"/>
</dbReference>
<feature type="non-terminal residue" evidence="6">
    <location>
        <position position="1"/>
    </location>
</feature>